<dbReference type="GO" id="GO:0016740">
    <property type="term" value="F:transferase activity"/>
    <property type="evidence" value="ECO:0007669"/>
    <property type="project" value="UniProtKB-KW"/>
</dbReference>
<dbReference type="EMBL" id="LN679101">
    <property type="protein sequence ID" value="CEL55747.1"/>
    <property type="molecule type" value="Genomic_DNA"/>
</dbReference>
<evidence type="ECO:0000313" key="3">
    <source>
        <dbReference type="Proteomes" id="UP000059188"/>
    </source>
</evidence>
<dbReference type="AlphaFoldDB" id="A0A0B7FHV7"/>
<dbReference type="Proteomes" id="UP000059188">
    <property type="component" value="Unassembled WGS sequence"/>
</dbReference>
<sequence>MTLPLDQLTIKPASKAQVLEAGTRSSVEWAKWLTLEQYLKRDEECLVQDHAKDGKLVSWVLVPKNDPDTLDFLCACETYRRDIFVLPKGEKVAVPGVGFGIASVFTPARNRGKGYAGRMMSLLHFAIAEPDGVPPFPSGWGPVPPVRVENPGQVSILYSDVGRFYERCAPGEGIGWTIVDPMTTEWAIGTDGNENIPAGVDLLSQDEAIALVANDLNHFKQDLESRGPSERIHFGFQPTASWCHFQMHRDDQHPLYMSSPPSVWGAKIQVQEKTHFIVWQYEALPKPKLIILYTRATHETFPGLLEAAKSVCRKEKHVMIEAWNLDESLALAANERGGRTYERGEHLPAMKWYGKPGEAVWVGNNKLHWC</sequence>
<gene>
    <name evidence="2" type="ORF">RSOLAG1IB_01759</name>
</gene>
<dbReference type="PANTHER" id="PTHR34815">
    <property type="entry name" value="LYSINE ACETYLTRANSFERASE"/>
    <property type="match status" value="1"/>
</dbReference>
<proteinExistence type="predicted"/>
<protein>
    <submittedName>
        <fullName evidence="2">Lysine acetyltransferase</fullName>
    </submittedName>
</protein>
<name>A0A0B7FHV7_THACB</name>
<keyword evidence="3" id="KW-1185">Reference proteome</keyword>
<keyword evidence="2" id="KW-0808">Transferase</keyword>
<evidence type="ECO:0000313" key="2">
    <source>
        <dbReference type="EMBL" id="CEL55747.1"/>
    </source>
</evidence>
<feature type="domain" description="LYC1 C-terminal" evidence="1">
    <location>
        <begin position="197"/>
        <end position="370"/>
    </location>
</feature>
<accession>A0A0B7FHV7</accession>
<dbReference type="InterPro" id="IPR055100">
    <property type="entry name" value="GNAT_LYC1-like"/>
</dbReference>
<dbReference type="OrthoDB" id="2020070at2759"/>
<evidence type="ECO:0000259" key="1">
    <source>
        <dbReference type="Pfam" id="PF22998"/>
    </source>
</evidence>
<dbReference type="InterPro" id="IPR053013">
    <property type="entry name" value="LAT"/>
</dbReference>
<dbReference type="STRING" id="1108050.A0A0B7FHV7"/>
<reference evidence="2 3" key="1">
    <citation type="submission" date="2014-11" db="EMBL/GenBank/DDBJ databases">
        <authorList>
            <person name="Wibberg Daniel"/>
        </authorList>
    </citation>
    <scope>NUCLEOTIDE SEQUENCE [LARGE SCALE GENOMIC DNA]</scope>
    <source>
        <strain evidence="2">Rhizoctonia solani AG1-IB 7/3/14</strain>
    </source>
</reference>
<organism evidence="2 3">
    <name type="scientific">Thanatephorus cucumeris (strain AG1-IB / isolate 7/3/14)</name>
    <name type="common">Lettuce bottom rot fungus</name>
    <name type="synonym">Rhizoctonia solani</name>
    <dbReference type="NCBI Taxonomy" id="1108050"/>
    <lineage>
        <taxon>Eukaryota</taxon>
        <taxon>Fungi</taxon>
        <taxon>Dikarya</taxon>
        <taxon>Basidiomycota</taxon>
        <taxon>Agaricomycotina</taxon>
        <taxon>Agaricomycetes</taxon>
        <taxon>Cantharellales</taxon>
        <taxon>Ceratobasidiaceae</taxon>
        <taxon>Rhizoctonia</taxon>
        <taxon>Rhizoctonia solani AG-1</taxon>
    </lineage>
</organism>
<dbReference type="Pfam" id="PF22998">
    <property type="entry name" value="GNAT_LYC1-like"/>
    <property type="match status" value="1"/>
</dbReference>
<dbReference type="PANTHER" id="PTHR34815:SF2">
    <property type="entry name" value="N-ACETYLTRANSFERASE DOMAIN-CONTAINING PROTEIN"/>
    <property type="match status" value="1"/>
</dbReference>